<keyword evidence="1" id="KW-0812">Transmembrane</keyword>
<feature type="domain" description="HTH cro/C1-type" evidence="2">
    <location>
        <begin position="8"/>
        <end position="64"/>
    </location>
</feature>
<keyword evidence="1" id="KW-0472">Membrane</keyword>
<feature type="transmembrane region" description="Helical" evidence="1">
    <location>
        <begin position="100"/>
        <end position="118"/>
    </location>
</feature>
<name>A0A8S5PYG5_9CAUD</name>
<dbReference type="PROSITE" id="PS50943">
    <property type="entry name" value="HTH_CROC1"/>
    <property type="match status" value="1"/>
</dbReference>
<dbReference type="Pfam" id="PF01381">
    <property type="entry name" value="HTH_3"/>
    <property type="match status" value="1"/>
</dbReference>
<sequence>MDFTSEFQRRKAASGKSAKEIAEDCALSESTIFRYLNGKSVPPADIAQKILDYLGEFEEPLSVQMLCDVYERRISAQAEMLSQMRVDHEKELHRLRMERFFLFGTLLVFMAVIVYLVIDASHGGWGFFRYSSDMLRTR</sequence>
<dbReference type="Gene3D" id="1.10.260.40">
    <property type="entry name" value="lambda repressor-like DNA-binding domains"/>
    <property type="match status" value="1"/>
</dbReference>
<dbReference type="EMBL" id="BK015531">
    <property type="protein sequence ID" value="DAE11348.1"/>
    <property type="molecule type" value="Genomic_DNA"/>
</dbReference>
<dbReference type="InterPro" id="IPR010982">
    <property type="entry name" value="Lambda_DNA-bd_dom_sf"/>
</dbReference>
<dbReference type="CDD" id="cd00093">
    <property type="entry name" value="HTH_XRE"/>
    <property type="match status" value="1"/>
</dbReference>
<dbReference type="InterPro" id="IPR001387">
    <property type="entry name" value="Cro/C1-type_HTH"/>
</dbReference>
<protein>
    <submittedName>
        <fullName evidence="3">Helix-turn-helix domain protein</fullName>
    </submittedName>
</protein>
<evidence type="ECO:0000259" key="2">
    <source>
        <dbReference type="PROSITE" id="PS50943"/>
    </source>
</evidence>
<accession>A0A8S5PYG5</accession>
<keyword evidence="1" id="KW-1133">Transmembrane helix</keyword>
<evidence type="ECO:0000313" key="3">
    <source>
        <dbReference type="EMBL" id="DAE11348.1"/>
    </source>
</evidence>
<evidence type="ECO:0000256" key="1">
    <source>
        <dbReference type="SAM" id="Phobius"/>
    </source>
</evidence>
<dbReference type="SUPFAM" id="SSF47413">
    <property type="entry name" value="lambda repressor-like DNA-binding domains"/>
    <property type="match status" value="1"/>
</dbReference>
<proteinExistence type="predicted"/>
<organism evidence="3">
    <name type="scientific">Myoviridae sp. ctWiL39</name>
    <dbReference type="NCBI Taxonomy" id="2825120"/>
    <lineage>
        <taxon>Viruses</taxon>
        <taxon>Duplodnaviria</taxon>
        <taxon>Heunggongvirae</taxon>
        <taxon>Uroviricota</taxon>
        <taxon>Caudoviricetes</taxon>
    </lineage>
</organism>
<reference evidence="3" key="1">
    <citation type="journal article" date="2021" name="Proc. Natl. Acad. Sci. U.S.A.">
        <title>A Catalog of Tens of Thousands of Viruses from Human Metagenomes Reveals Hidden Associations with Chronic Diseases.</title>
        <authorList>
            <person name="Tisza M.J."/>
            <person name="Buck C.B."/>
        </authorList>
    </citation>
    <scope>NUCLEOTIDE SEQUENCE</scope>
    <source>
        <strain evidence="3">CtWiL39</strain>
    </source>
</reference>
<dbReference type="GO" id="GO:0003677">
    <property type="term" value="F:DNA binding"/>
    <property type="evidence" value="ECO:0007669"/>
    <property type="project" value="InterPro"/>
</dbReference>
<dbReference type="SMART" id="SM00530">
    <property type="entry name" value="HTH_XRE"/>
    <property type="match status" value="1"/>
</dbReference>